<dbReference type="InterPro" id="IPR025321">
    <property type="entry name" value="DUF4227"/>
</dbReference>
<keyword evidence="1" id="KW-0812">Transmembrane</keyword>
<keyword evidence="3" id="KW-1185">Reference proteome</keyword>
<reference evidence="2 3" key="1">
    <citation type="submission" date="2019-02" db="EMBL/GenBank/DDBJ databases">
        <title>Paenibacillus sp. nov., isolated from surface-sterilized tissue of Thalictrum simplex L.</title>
        <authorList>
            <person name="Tuo L."/>
        </authorList>
    </citation>
    <scope>NUCLEOTIDE SEQUENCE [LARGE SCALE GENOMIC DNA]</scope>
    <source>
        <strain evidence="2 3">N2SHLJ1</strain>
    </source>
</reference>
<dbReference type="RefSeq" id="WP_131013063.1">
    <property type="nucleotide sequence ID" value="NZ_SIRE01000006.1"/>
</dbReference>
<sequence>MVLYIRKWIDRIKFIFMFSLLTFVLYHIFMMITAWIEPTQKYKEPAGRAVKAFQHQHVSISDTGSMKARLKLFYWYGE</sequence>
<dbReference type="Proteomes" id="UP000293142">
    <property type="component" value="Unassembled WGS sequence"/>
</dbReference>
<dbReference type="AlphaFoldDB" id="A0A4Q9DVU2"/>
<accession>A0A4Q9DVU2</accession>
<dbReference type="OrthoDB" id="2691647at2"/>
<comment type="caution">
    <text evidence="2">The sequence shown here is derived from an EMBL/GenBank/DDBJ whole genome shotgun (WGS) entry which is preliminary data.</text>
</comment>
<protein>
    <submittedName>
        <fullName evidence="2">DUF4227 family protein</fullName>
    </submittedName>
</protein>
<feature type="transmembrane region" description="Helical" evidence="1">
    <location>
        <begin position="12"/>
        <end position="36"/>
    </location>
</feature>
<proteinExistence type="predicted"/>
<organism evidence="2 3">
    <name type="scientific">Paenibacillus thalictri</name>
    <dbReference type="NCBI Taxonomy" id="2527873"/>
    <lineage>
        <taxon>Bacteria</taxon>
        <taxon>Bacillati</taxon>
        <taxon>Bacillota</taxon>
        <taxon>Bacilli</taxon>
        <taxon>Bacillales</taxon>
        <taxon>Paenibacillaceae</taxon>
        <taxon>Paenibacillus</taxon>
    </lineage>
</organism>
<evidence type="ECO:0000313" key="3">
    <source>
        <dbReference type="Proteomes" id="UP000293142"/>
    </source>
</evidence>
<evidence type="ECO:0000313" key="2">
    <source>
        <dbReference type="EMBL" id="TBL79818.1"/>
    </source>
</evidence>
<keyword evidence="1" id="KW-1133">Transmembrane helix</keyword>
<evidence type="ECO:0000256" key="1">
    <source>
        <dbReference type="SAM" id="Phobius"/>
    </source>
</evidence>
<dbReference type="Pfam" id="PF14004">
    <property type="entry name" value="DUF4227"/>
    <property type="match status" value="1"/>
</dbReference>
<dbReference type="EMBL" id="SIRE01000006">
    <property type="protein sequence ID" value="TBL79818.1"/>
    <property type="molecule type" value="Genomic_DNA"/>
</dbReference>
<name>A0A4Q9DVU2_9BACL</name>
<gene>
    <name evidence="2" type="ORF">EYB31_09445</name>
</gene>
<keyword evidence="1" id="KW-0472">Membrane</keyword>